<evidence type="ECO:0000256" key="5">
    <source>
        <dbReference type="ARBA" id="ARBA00022763"/>
    </source>
</evidence>
<dbReference type="SMART" id="SM00342">
    <property type="entry name" value="HTH_ARAC"/>
    <property type="match status" value="1"/>
</dbReference>
<evidence type="ECO:0000313" key="14">
    <source>
        <dbReference type="Proteomes" id="UP000681526"/>
    </source>
</evidence>
<dbReference type="PROSITE" id="PS01124">
    <property type="entry name" value="HTH_ARAC_FAMILY_2"/>
    <property type="match status" value="1"/>
</dbReference>
<feature type="domain" description="HTH araC/xylS-type" evidence="12">
    <location>
        <begin position="85"/>
        <end position="183"/>
    </location>
</feature>
<dbReference type="SUPFAM" id="SSF46689">
    <property type="entry name" value="Homeodomain-like"/>
    <property type="match status" value="2"/>
</dbReference>
<evidence type="ECO:0000256" key="10">
    <source>
        <dbReference type="ARBA" id="ARBA00023163"/>
    </source>
</evidence>
<dbReference type="Pfam" id="PF02805">
    <property type="entry name" value="Ada_Zn_binding"/>
    <property type="match status" value="1"/>
</dbReference>
<dbReference type="GO" id="GO:0003908">
    <property type="term" value="F:methylated-DNA-[protein]-cysteine S-methyltransferase activity"/>
    <property type="evidence" value="ECO:0007669"/>
    <property type="project" value="UniProtKB-EC"/>
</dbReference>
<keyword evidence="3 13" id="KW-0808">Transferase</keyword>
<evidence type="ECO:0000259" key="12">
    <source>
        <dbReference type="PROSITE" id="PS01124"/>
    </source>
</evidence>
<dbReference type="InterPro" id="IPR018062">
    <property type="entry name" value="HTH_AraC-typ_CS"/>
</dbReference>
<keyword evidence="6" id="KW-0862">Zinc</keyword>
<evidence type="ECO:0000313" key="13">
    <source>
        <dbReference type="EMBL" id="CAG5077208.1"/>
    </source>
</evidence>
<dbReference type="PROSITE" id="PS00041">
    <property type="entry name" value="HTH_ARAC_FAMILY_1"/>
    <property type="match status" value="1"/>
</dbReference>
<keyword evidence="4" id="KW-0479">Metal-binding</keyword>
<dbReference type="InterPro" id="IPR009057">
    <property type="entry name" value="Homeodomain-like_sf"/>
</dbReference>
<organism evidence="13 14">
    <name type="scientific">Thermobacillus xylanilyticus</name>
    <dbReference type="NCBI Taxonomy" id="76633"/>
    <lineage>
        <taxon>Bacteria</taxon>
        <taxon>Bacillati</taxon>
        <taxon>Bacillota</taxon>
        <taxon>Bacilli</taxon>
        <taxon>Bacillales</taxon>
        <taxon>Paenibacillaceae</taxon>
        <taxon>Thermobacillus</taxon>
    </lineage>
</organism>
<dbReference type="PANTHER" id="PTHR43280">
    <property type="entry name" value="ARAC-FAMILY TRANSCRIPTIONAL REGULATOR"/>
    <property type="match status" value="1"/>
</dbReference>
<evidence type="ECO:0000256" key="2">
    <source>
        <dbReference type="ARBA" id="ARBA00022603"/>
    </source>
</evidence>
<keyword evidence="7" id="KW-0805">Transcription regulation</keyword>
<dbReference type="InterPro" id="IPR016220">
    <property type="entry name" value="Me-P-triester_DNA_alkyl-Trfase"/>
</dbReference>
<keyword evidence="9" id="KW-0010">Activator</keyword>
<evidence type="ECO:0000256" key="4">
    <source>
        <dbReference type="ARBA" id="ARBA00022723"/>
    </source>
</evidence>
<evidence type="ECO:0000256" key="7">
    <source>
        <dbReference type="ARBA" id="ARBA00023015"/>
    </source>
</evidence>
<dbReference type="Gene3D" id="1.10.10.60">
    <property type="entry name" value="Homeodomain-like"/>
    <property type="match status" value="2"/>
</dbReference>
<sequence>MRMQPENLWDAVIACRAEYDGIFYYGVKTTRIFCRPSCKSKTPKRENVDFFINAREAMEKGYRPCKRCRPDLLEAVYDPHEPWVREVRELLEKEYHIMWTLDRLSRRVGMSAFHLQRMFKKYTGMSPKQYLNRIRVEEAKRLLADSGQTITEICFTVGFPGLTPFNRVFRRFTGRSPRAYRKLCCRK</sequence>
<name>A0ABN7RH06_THEXY</name>
<keyword evidence="10" id="KW-0804">Transcription</keyword>
<evidence type="ECO:0000256" key="8">
    <source>
        <dbReference type="ARBA" id="ARBA00023125"/>
    </source>
</evidence>
<dbReference type="PANTHER" id="PTHR43280:SF2">
    <property type="entry name" value="HTH-TYPE TRANSCRIPTIONAL REGULATOR EXSA"/>
    <property type="match status" value="1"/>
</dbReference>
<dbReference type="GO" id="GO:0032259">
    <property type="term" value="P:methylation"/>
    <property type="evidence" value="ECO:0007669"/>
    <property type="project" value="UniProtKB-KW"/>
</dbReference>
<protein>
    <submittedName>
        <fullName evidence="13">Methylphosphotriester-DNA alkyltransferase, Transcriptional regulator, AraC family</fullName>
        <ecNumber evidence="13">2.1.1.63</ecNumber>
    </submittedName>
</protein>
<evidence type="ECO:0000256" key="6">
    <source>
        <dbReference type="ARBA" id="ARBA00022833"/>
    </source>
</evidence>
<comment type="cofactor">
    <cofactor evidence="1">
        <name>Zn(2+)</name>
        <dbReference type="ChEBI" id="CHEBI:29105"/>
    </cofactor>
</comment>
<dbReference type="PIRSF" id="PIRSF000408">
    <property type="entry name" value="Alkyltransferas_AdaA"/>
    <property type="match status" value="1"/>
</dbReference>
<dbReference type="Gene3D" id="3.40.10.10">
    <property type="entry name" value="DNA Methylphosphotriester Repair Domain"/>
    <property type="match status" value="1"/>
</dbReference>
<keyword evidence="5" id="KW-0227">DNA damage</keyword>
<dbReference type="EC" id="2.1.1.63" evidence="13"/>
<dbReference type="InterPro" id="IPR004026">
    <property type="entry name" value="Ada_DNA_repair_Zn-bd"/>
</dbReference>
<dbReference type="RefSeq" id="WP_244860352.1">
    <property type="nucleotide sequence ID" value="NZ_CAJRAY010000005.1"/>
</dbReference>
<evidence type="ECO:0000256" key="3">
    <source>
        <dbReference type="ARBA" id="ARBA00022679"/>
    </source>
</evidence>
<keyword evidence="8" id="KW-0238">DNA-binding</keyword>
<proteinExistence type="predicted"/>
<dbReference type="Proteomes" id="UP000681526">
    <property type="component" value="Unassembled WGS sequence"/>
</dbReference>
<dbReference type="Pfam" id="PF12833">
    <property type="entry name" value="HTH_18"/>
    <property type="match status" value="1"/>
</dbReference>
<evidence type="ECO:0000256" key="1">
    <source>
        <dbReference type="ARBA" id="ARBA00001947"/>
    </source>
</evidence>
<evidence type="ECO:0000256" key="11">
    <source>
        <dbReference type="ARBA" id="ARBA00023204"/>
    </source>
</evidence>
<dbReference type="SUPFAM" id="SSF57884">
    <property type="entry name" value="Ada DNA repair protein, N-terminal domain (N-Ada 10)"/>
    <property type="match status" value="1"/>
</dbReference>
<keyword evidence="11" id="KW-0234">DNA repair</keyword>
<dbReference type="EMBL" id="CAJRAY010000005">
    <property type="protein sequence ID" value="CAG5077208.1"/>
    <property type="molecule type" value="Genomic_DNA"/>
</dbReference>
<comment type="caution">
    <text evidence="13">The sequence shown here is derived from an EMBL/GenBank/DDBJ whole genome shotgun (WGS) entry which is preliminary data.</text>
</comment>
<reference evidence="13 14" key="1">
    <citation type="submission" date="2021-04" db="EMBL/GenBank/DDBJ databases">
        <authorList>
            <person name="Rakotoarivonina H."/>
        </authorList>
    </citation>
    <scope>NUCLEOTIDE SEQUENCE [LARGE SCALE GENOMIC DNA]</scope>
    <source>
        <strain evidence="13 14">XE</strain>
    </source>
</reference>
<dbReference type="InterPro" id="IPR035451">
    <property type="entry name" value="Ada-like_dom_sf"/>
</dbReference>
<dbReference type="InterPro" id="IPR018060">
    <property type="entry name" value="HTH_AraC"/>
</dbReference>
<keyword evidence="14" id="KW-1185">Reference proteome</keyword>
<keyword evidence="2 13" id="KW-0489">Methyltransferase</keyword>
<accession>A0ABN7RH06</accession>
<evidence type="ECO:0000256" key="9">
    <source>
        <dbReference type="ARBA" id="ARBA00023159"/>
    </source>
</evidence>
<gene>
    <name evidence="13" type="primary">txxe 155-adaA</name>
    <name evidence="13" type="ORF">TXXE_01285</name>
</gene>